<evidence type="ECO:0000313" key="13">
    <source>
        <dbReference type="EMBL" id="RMW54332.1"/>
    </source>
</evidence>
<dbReference type="SUPFAM" id="SSF48163">
    <property type="entry name" value="An anticodon-binding domain of class I aminoacyl-tRNA synthetases"/>
    <property type="match status" value="1"/>
</dbReference>
<evidence type="ECO:0000256" key="2">
    <source>
        <dbReference type="ARBA" id="ARBA00007894"/>
    </source>
</evidence>
<evidence type="ECO:0000256" key="11">
    <source>
        <dbReference type="HAMAP-Rule" id="MF_00022"/>
    </source>
</evidence>
<dbReference type="Proteomes" id="UP000281061">
    <property type="component" value="Unassembled WGS sequence"/>
</dbReference>
<dbReference type="EMBL" id="RDCL01000060">
    <property type="protein sequence ID" value="RMW54332.1"/>
    <property type="molecule type" value="Genomic_DNA"/>
</dbReference>
<sequence>MTILKKIRVRYAPSPTGHLHIGNARTALFNYLFAKHAHGTFILRTEDTDNRRNLVDGEKSQIEYLHWLGITWDEGPDIGGPYGPYRQSEKTSRYQYIISQLLKCGLAYKSYKTEKQLEQERASQIENHVSPHYVYEYDGMSMSEIKAYDRLMAKDHVPYAIRFRIPKNCTLDWDDLVKGHMSFNSSMIGGDFVIQKKDGTPTYNLAVVVDDHDMHISHVLRGDDHVSNTPKQIAIYNALGWTQPTFGHMSLIINPDTGKKLSKRDETKVQFLEQYKDYGYLADAIFNFIALLGWSPYGNEEIISEKELIDVFDAKRLSKSAAGFDQGKLDWINHKYIKKMDIEKFKSTTELFMMNDTYLSSIMSEENLASMLRMATVFKQHIVNFLDLSKRMKMIYDSKACAENICYLYSNAYISAIELLRECRGKLTIKEMVKELDKYENLSISDKWQIFRIVLTGAKHGPDLTLVLREFDDQLLDVKLDELKRGIENKLMSN</sequence>
<dbReference type="InterPro" id="IPR008925">
    <property type="entry name" value="aa_tRNA-synth_I_cd-bd_sf"/>
</dbReference>
<dbReference type="InterPro" id="IPR000924">
    <property type="entry name" value="Glu/Gln-tRNA-synth"/>
</dbReference>
<comment type="catalytic activity">
    <reaction evidence="10 11">
        <text>tRNA(Glu) + L-glutamate + ATP = L-glutamyl-tRNA(Glu) + AMP + diphosphate</text>
        <dbReference type="Rhea" id="RHEA:23540"/>
        <dbReference type="Rhea" id="RHEA-COMP:9663"/>
        <dbReference type="Rhea" id="RHEA-COMP:9680"/>
        <dbReference type="ChEBI" id="CHEBI:29985"/>
        <dbReference type="ChEBI" id="CHEBI:30616"/>
        <dbReference type="ChEBI" id="CHEBI:33019"/>
        <dbReference type="ChEBI" id="CHEBI:78442"/>
        <dbReference type="ChEBI" id="CHEBI:78520"/>
        <dbReference type="ChEBI" id="CHEBI:456215"/>
        <dbReference type="EC" id="6.1.1.17"/>
    </reaction>
</comment>
<name>A0AB37RG42_LACPE</name>
<evidence type="ECO:0000256" key="5">
    <source>
        <dbReference type="ARBA" id="ARBA00022598"/>
    </source>
</evidence>
<dbReference type="SUPFAM" id="SSF52374">
    <property type="entry name" value="Nucleotidylyl transferase"/>
    <property type="match status" value="1"/>
</dbReference>
<dbReference type="EC" id="6.1.1.17" evidence="11"/>
<feature type="domain" description="Glutamyl/glutaminyl-tRNA synthetase class Ib catalytic" evidence="12">
    <location>
        <begin position="6"/>
        <end position="331"/>
    </location>
</feature>
<dbReference type="GO" id="GO:0008270">
    <property type="term" value="F:zinc ion binding"/>
    <property type="evidence" value="ECO:0007669"/>
    <property type="project" value="InterPro"/>
</dbReference>
<dbReference type="GO" id="GO:0005524">
    <property type="term" value="F:ATP binding"/>
    <property type="evidence" value="ECO:0007669"/>
    <property type="project" value="UniProtKB-UniRule"/>
</dbReference>
<dbReference type="InterPro" id="IPR001412">
    <property type="entry name" value="aa-tRNA-synth_I_CS"/>
</dbReference>
<keyword evidence="8 11" id="KW-0648">Protein biosynthesis</keyword>
<dbReference type="PRINTS" id="PR00987">
    <property type="entry name" value="TRNASYNTHGLU"/>
</dbReference>
<feature type="short sequence motif" description="'KMSKS' region" evidence="11">
    <location>
        <begin position="260"/>
        <end position="264"/>
    </location>
</feature>
<comment type="similarity">
    <text evidence="2 11">Belongs to the class-I aminoacyl-tRNA synthetase family. Glutamate--tRNA ligase type 1 subfamily.</text>
</comment>
<proteinExistence type="inferred from homology"/>
<evidence type="ECO:0000256" key="3">
    <source>
        <dbReference type="ARBA" id="ARBA00011245"/>
    </source>
</evidence>
<comment type="subunit">
    <text evidence="3 11">Monomer.</text>
</comment>
<evidence type="ECO:0000256" key="7">
    <source>
        <dbReference type="ARBA" id="ARBA00022840"/>
    </source>
</evidence>
<keyword evidence="6 11" id="KW-0547">Nucleotide-binding</keyword>
<dbReference type="InterPro" id="IPR033910">
    <property type="entry name" value="GluRS_core"/>
</dbReference>
<dbReference type="HAMAP" id="MF_00022">
    <property type="entry name" value="Glu_tRNA_synth_type1"/>
    <property type="match status" value="1"/>
</dbReference>
<dbReference type="GO" id="GO:0000049">
    <property type="term" value="F:tRNA binding"/>
    <property type="evidence" value="ECO:0007669"/>
    <property type="project" value="InterPro"/>
</dbReference>
<feature type="short sequence motif" description="'HIGH' region" evidence="11">
    <location>
        <begin position="13"/>
        <end position="23"/>
    </location>
</feature>
<evidence type="ECO:0000256" key="10">
    <source>
        <dbReference type="ARBA" id="ARBA00048351"/>
    </source>
</evidence>
<evidence type="ECO:0000256" key="9">
    <source>
        <dbReference type="ARBA" id="ARBA00023146"/>
    </source>
</evidence>
<dbReference type="FunFam" id="3.40.50.620:FF:000007">
    <property type="entry name" value="Glutamate--tRNA ligase"/>
    <property type="match status" value="1"/>
</dbReference>
<dbReference type="PANTHER" id="PTHR43311:SF2">
    <property type="entry name" value="GLUTAMATE--TRNA LIGASE, MITOCHONDRIAL-RELATED"/>
    <property type="match status" value="1"/>
</dbReference>
<dbReference type="GO" id="GO:0005829">
    <property type="term" value="C:cytosol"/>
    <property type="evidence" value="ECO:0007669"/>
    <property type="project" value="TreeGrafter"/>
</dbReference>
<dbReference type="NCBIfam" id="TIGR00464">
    <property type="entry name" value="gltX_bact"/>
    <property type="match status" value="1"/>
</dbReference>
<dbReference type="RefSeq" id="WP_122211290.1">
    <property type="nucleotide sequence ID" value="NZ_CP104714.1"/>
</dbReference>
<evidence type="ECO:0000256" key="6">
    <source>
        <dbReference type="ARBA" id="ARBA00022741"/>
    </source>
</evidence>
<comment type="subcellular location">
    <subcellularLocation>
        <location evidence="1 11">Cytoplasm</location>
    </subcellularLocation>
</comment>
<comment type="function">
    <text evidence="11">Catalyzes the attachment of glutamate to tRNA(Glu) in a two-step reaction: glutamate is first activated by ATP to form Glu-AMP and then transferred to the acceptor end of tRNA(Glu).</text>
</comment>
<evidence type="ECO:0000256" key="4">
    <source>
        <dbReference type="ARBA" id="ARBA00022490"/>
    </source>
</evidence>
<evidence type="ECO:0000256" key="8">
    <source>
        <dbReference type="ARBA" id="ARBA00022917"/>
    </source>
</evidence>
<reference evidence="13 14" key="1">
    <citation type="submission" date="2018-10" db="EMBL/GenBank/DDBJ databases">
        <title>Genome sequences of five Lactobacillus pentosus strains isolated from brines of traditionally fermented spanish-style green table olives and differences between them.</title>
        <authorList>
            <person name="Jimenez Diaz R."/>
        </authorList>
    </citation>
    <scope>NUCLEOTIDE SEQUENCE [LARGE SCALE GENOMIC DNA]</scope>
    <source>
        <strain evidence="13 14">IG8</strain>
    </source>
</reference>
<accession>A0AB37RG42</accession>
<dbReference type="InterPro" id="IPR004527">
    <property type="entry name" value="Glu-tRNA-ligase_bac/mito"/>
</dbReference>
<organism evidence="13 14">
    <name type="scientific">Lactiplantibacillus pentosus</name>
    <name type="common">Lactobacillus pentosus</name>
    <dbReference type="NCBI Taxonomy" id="1589"/>
    <lineage>
        <taxon>Bacteria</taxon>
        <taxon>Bacillati</taxon>
        <taxon>Bacillota</taxon>
        <taxon>Bacilli</taxon>
        <taxon>Lactobacillales</taxon>
        <taxon>Lactobacillaceae</taxon>
        <taxon>Lactiplantibacillus</taxon>
    </lineage>
</organism>
<protein>
    <recommendedName>
        <fullName evidence="11">Glutamate--tRNA ligase</fullName>
        <ecNumber evidence="11">6.1.1.17</ecNumber>
    </recommendedName>
    <alternativeName>
        <fullName evidence="11">Glutamyl-tRNA synthetase</fullName>
        <shortName evidence="11">GluRS</shortName>
    </alternativeName>
</protein>
<dbReference type="Gene3D" id="3.40.50.620">
    <property type="entry name" value="HUPs"/>
    <property type="match status" value="1"/>
</dbReference>
<keyword evidence="4 11" id="KW-0963">Cytoplasm</keyword>
<gene>
    <name evidence="11" type="primary">gltX</name>
    <name evidence="13" type="ORF">D6U17_10445</name>
</gene>
<feature type="binding site" evidence="11">
    <location>
        <position position="263"/>
    </location>
    <ligand>
        <name>ATP</name>
        <dbReference type="ChEBI" id="CHEBI:30616"/>
    </ligand>
</feature>
<evidence type="ECO:0000313" key="14">
    <source>
        <dbReference type="Proteomes" id="UP000281061"/>
    </source>
</evidence>
<comment type="caution">
    <text evidence="13">The sequence shown here is derived from an EMBL/GenBank/DDBJ whole genome shotgun (WGS) entry which is preliminary data.</text>
</comment>
<dbReference type="GO" id="GO:0004818">
    <property type="term" value="F:glutamate-tRNA ligase activity"/>
    <property type="evidence" value="ECO:0007669"/>
    <property type="project" value="UniProtKB-UniRule"/>
</dbReference>
<comment type="caution">
    <text evidence="11">Lacks conserved residue(s) required for the propagation of feature annotation.</text>
</comment>
<dbReference type="GO" id="GO:0006424">
    <property type="term" value="P:glutamyl-tRNA aminoacylation"/>
    <property type="evidence" value="ECO:0007669"/>
    <property type="project" value="UniProtKB-UniRule"/>
</dbReference>
<dbReference type="InterPro" id="IPR020058">
    <property type="entry name" value="Glu/Gln-tRNA-synth_Ib_cat-dom"/>
</dbReference>
<dbReference type="InterPro" id="IPR014729">
    <property type="entry name" value="Rossmann-like_a/b/a_fold"/>
</dbReference>
<evidence type="ECO:0000259" key="12">
    <source>
        <dbReference type="Pfam" id="PF00749"/>
    </source>
</evidence>
<keyword evidence="9 11" id="KW-0030">Aminoacyl-tRNA synthetase</keyword>
<evidence type="ECO:0000256" key="1">
    <source>
        <dbReference type="ARBA" id="ARBA00004496"/>
    </source>
</evidence>
<dbReference type="AlphaFoldDB" id="A0AB37RG42"/>
<keyword evidence="7 11" id="KW-0067">ATP-binding</keyword>
<dbReference type="InterPro" id="IPR049940">
    <property type="entry name" value="GluQ/Sye"/>
</dbReference>
<dbReference type="PROSITE" id="PS00178">
    <property type="entry name" value="AA_TRNA_LIGASE_I"/>
    <property type="match status" value="1"/>
</dbReference>
<keyword evidence="5 11" id="KW-0436">Ligase</keyword>
<dbReference type="PANTHER" id="PTHR43311">
    <property type="entry name" value="GLUTAMATE--TRNA LIGASE"/>
    <property type="match status" value="1"/>
</dbReference>
<dbReference type="Pfam" id="PF00749">
    <property type="entry name" value="tRNA-synt_1c"/>
    <property type="match status" value="1"/>
</dbReference>
<dbReference type="CDD" id="cd00808">
    <property type="entry name" value="GluRS_core"/>
    <property type="match status" value="1"/>
</dbReference>